<evidence type="ECO:0000256" key="8">
    <source>
        <dbReference type="RuleBase" id="RU363037"/>
    </source>
</evidence>
<keyword evidence="5 7" id="KW-0067">ATP-binding</keyword>
<dbReference type="GO" id="GO:0016874">
    <property type="term" value="F:ligase activity"/>
    <property type="evidence" value="ECO:0007669"/>
    <property type="project" value="UniProtKB-KW"/>
</dbReference>
<feature type="binding site" evidence="7">
    <location>
        <position position="250"/>
    </location>
    <ligand>
        <name>ATP</name>
        <dbReference type="ChEBI" id="CHEBI:30616"/>
    </ligand>
</feature>
<feature type="domain" description="Glutamyl/glutaminyl-tRNA synthetase class Ib catalytic" evidence="10">
    <location>
        <begin position="18"/>
        <end position="274"/>
    </location>
</feature>
<name>A0ABX1TN15_9GAMM</name>
<evidence type="ECO:0000313" key="11">
    <source>
        <dbReference type="EMBL" id="NMQ20102.1"/>
    </source>
</evidence>
<accession>A0ABX1TN15</accession>
<dbReference type="NCBIfam" id="TIGR03838">
    <property type="entry name" value="queuosine_YadB"/>
    <property type="match status" value="1"/>
</dbReference>
<feature type="short sequence motif" description="'KMSKS' region" evidence="7">
    <location>
        <begin position="247"/>
        <end position="251"/>
    </location>
</feature>
<feature type="short sequence motif" description="'HIGH' region" evidence="7">
    <location>
        <begin position="23"/>
        <end position="33"/>
    </location>
</feature>
<keyword evidence="6 7" id="KW-0030">Aminoacyl-tRNA synthetase</keyword>
<dbReference type="InterPro" id="IPR000924">
    <property type="entry name" value="Glu/Gln-tRNA-synth"/>
</dbReference>
<evidence type="ECO:0000256" key="6">
    <source>
        <dbReference type="ARBA" id="ARBA00023146"/>
    </source>
</evidence>
<feature type="binding site" evidence="7">
    <location>
        <position position="114"/>
    </location>
    <ligand>
        <name>Zn(2+)</name>
        <dbReference type="ChEBI" id="CHEBI:29105"/>
    </ligand>
</feature>
<dbReference type="EMBL" id="SPMZ01000038">
    <property type="protein sequence ID" value="NMQ20102.1"/>
    <property type="molecule type" value="Genomic_DNA"/>
</dbReference>
<sequence>MRRLLDAGSQSIGNGPARGRFAPSPTGPLHFGSLVAALASFLEARRCGGEWLLRIEDLDTPRSVPGATDAILHALDRHGLHWDGPVWYQSQRREGYEAALERLSRAGLAYPCTCTRRELATLSIHASDGGPIYPGHCRDGIRQPRRAAAIRLRVTDTPLAFQDAVQGPYEQDLEREVGDFVIRRADGLFAYQLAVVVDDAAQGITQIVRGGDLLDSTPRQIYLQTLLGLPTPTYAHLPVAVDRRGHKLGKQTGAAPLDLDKPGLALMAALRFLGQNPPFELGGAPPATILAWACTHWRLERVPPIPARRWDPRRAREPAPDGLTQAIELLDLER</sequence>
<evidence type="ECO:0000256" key="7">
    <source>
        <dbReference type="HAMAP-Rule" id="MF_01428"/>
    </source>
</evidence>
<feature type="binding site" evidence="7">
    <location>
        <position position="209"/>
    </location>
    <ligand>
        <name>L-glutamate</name>
        <dbReference type="ChEBI" id="CHEBI:29985"/>
    </ligand>
</feature>
<keyword evidence="3 7" id="KW-0547">Nucleotide-binding</keyword>
<dbReference type="Proteomes" id="UP000760480">
    <property type="component" value="Unassembled WGS sequence"/>
</dbReference>
<dbReference type="RefSeq" id="WP_169249365.1">
    <property type="nucleotide sequence ID" value="NZ_SPMZ01000038.1"/>
</dbReference>
<dbReference type="PANTHER" id="PTHR43311:SF1">
    <property type="entry name" value="GLUTAMYL-Q TRNA(ASP) SYNTHETASE"/>
    <property type="match status" value="1"/>
</dbReference>
<dbReference type="Gene3D" id="3.40.50.620">
    <property type="entry name" value="HUPs"/>
    <property type="match status" value="1"/>
</dbReference>
<dbReference type="PRINTS" id="PR00987">
    <property type="entry name" value="TRNASYNTHGLU"/>
</dbReference>
<dbReference type="InterPro" id="IPR049940">
    <property type="entry name" value="GluQ/Sye"/>
</dbReference>
<feature type="binding site" evidence="7">
    <location>
        <position position="56"/>
    </location>
    <ligand>
        <name>L-glutamate</name>
        <dbReference type="ChEBI" id="CHEBI:29985"/>
    </ligand>
</feature>
<keyword evidence="1 7" id="KW-0436">Ligase</keyword>
<evidence type="ECO:0000259" key="10">
    <source>
        <dbReference type="Pfam" id="PF00749"/>
    </source>
</evidence>
<dbReference type="EC" id="6.1.1.-" evidence="7"/>
<proteinExistence type="inferred from homology"/>
<dbReference type="Pfam" id="PF00749">
    <property type="entry name" value="tRNA-synt_1c"/>
    <property type="match status" value="1"/>
</dbReference>
<keyword evidence="2 7" id="KW-0479">Metal-binding</keyword>
<dbReference type="NCBIfam" id="NF004314">
    <property type="entry name" value="PRK05710.1-3"/>
    <property type="match status" value="1"/>
</dbReference>
<feature type="region of interest" description="Disordered" evidence="9">
    <location>
        <begin position="1"/>
        <end position="23"/>
    </location>
</feature>
<dbReference type="PANTHER" id="PTHR43311">
    <property type="entry name" value="GLUTAMATE--TRNA LIGASE"/>
    <property type="match status" value="1"/>
</dbReference>
<protein>
    <recommendedName>
        <fullName evidence="7">Glutamyl-Q tRNA(Asp) synthetase</fullName>
        <shortName evidence="7">Glu-Q-RSs</shortName>
        <ecNumber evidence="7">6.1.1.-</ecNumber>
    </recommendedName>
</protein>
<keyword evidence="4 7" id="KW-0862">Zinc</keyword>
<feature type="binding site" evidence="7">
    <location>
        <position position="133"/>
    </location>
    <ligand>
        <name>Zn(2+)</name>
        <dbReference type="ChEBI" id="CHEBI:29105"/>
    </ligand>
</feature>
<comment type="caution">
    <text evidence="11">The sequence shown here is derived from an EMBL/GenBank/DDBJ whole genome shotgun (WGS) entry which is preliminary data.</text>
</comment>
<keyword evidence="8" id="KW-0648">Protein biosynthesis</keyword>
<feature type="binding site" evidence="7">
    <location>
        <position position="191"/>
    </location>
    <ligand>
        <name>L-glutamate</name>
        <dbReference type="ChEBI" id="CHEBI:29985"/>
    </ligand>
</feature>
<evidence type="ECO:0000256" key="3">
    <source>
        <dbReference type="ARBA" id="ARBA00022741"/>
    </source>
</evidence>
<evidence type="ECO:0000256" key="1">
    <source>
        <dbReference type="ARBA" id="ARBA00022598"/>
    </source>
</evidence>
<evidence type="ECO:0000256" key="2">
    <source>
        <dbReference type="ARBA" id="ARBA00022723"/>
    </source>
</evidence>
<evidence type="ECO:0000313" key="12">
    <source>
        <dbReference type="Proteomes" id="UP000760480"/>
    </source>
</evidence>
<evidence type="ECO:0000256" key="4">
    <source>
        <dbReference type="ARBA" id="ARBA00022833"/>
    </source>
</evidence>
<gene>
    <name evidence="7" type="primary">gluQ</name>
    <name evidence="11" type="ORF">E4P82_13385</name>
</gene>
<dbReference type="HAMAP" id="MF_01428">
    <property type="entry name" value="Glu_Q_tRNA_synth"/>
    <property type="match status" value="1"/>
</dbReference>
<keyword evidence="12" id="KW-1185">Reference proteome</keyword>
<organism evidence="11 12">
    <name type="scientific">Candidatus Competibacter phosphatis</name>
    <dbReference type="NCBI Taxonomy" id="221280"/>
    <lineage>
        <taxon>Bacteria</taxon>
        <taxon>Pseudomonadati</taxon>
        <taxon>Pseudomonadota</taxon>
        <taxon>Gammaproteobacteria</taxon>
        <taxon>Candidatus Competibacteraceae</taxon>
        <taxon>Candidatus Competibacter</taxon>
    </lineage>
</organism>
<dbReference type="NCBIfam" id="NF004315">
    <property type="entry name" value="PRK05710.1-4"/>
    <property type="match status" value="1"/>
</dbReference>
<dbReference type="InterPro" id="IPR020058">
    <property type="entry name" value="Glu/Gln-tRNA-synth_Ib_cat-dom"/>
</dbReference>
<dbReference type="InterPro" id="IPR014729">
    <property type="entry name" value="Rossmann-like_a/b/a_fold"/>
</dbReference>
<evidence type="ECO:0000256" key="5">
    <source>
        <dbReference type="ARBA" id="ARBA00022840"/>
    </source>
</evidence>
<comment type="cofactor">
    <cofactor evidence="7">
        <name>Zn(2+)</name>
        <dbReference type="ChEBI" id="CHEBI:29105"/>
    </cofactor>
    <text evidence="7">Binds 1 zinc ion per subunit.</text>
</comment>
<reference evidence="11 12" key="1">
    <citation type="submission" date="2019-03" db="EMBL/GenBank/DDBJ databases">
        <title>Metabolic reconstructions from genomes of highly enriched 'Candidatus Accumulibacter' and 'Candidatus Competibacter' bioreactor populations.</title>
        <authorList>
            <person name="Annavajhala M.K."/>
            <person name="Welles L."/>
            <person name="Abbas B."/>
            <person name="Sorokin D."/>
            <person name="Park H."/>
            <person name="Van Loosdrecht M."/>
            <person name="Chandran K."/>
        </authorList>
    </citation>
    <scope>NUCLEOTIDE SEQUENCE [LARGE SCALE GENOMIC DNA]</scope>
    <source>
        <strain evidence="11 12">SBR_G</strain>
    </source>
</reference>
<dbReference type="SUPFAM" id="SSF52374">
    <property type="entry name" value="Nucleotidylyl transferase"/>
    <property type="match status" value="1"/>
</dbReference>
<feature type="binding site" evidence="7">
    <location>
        <position position="112"/>
    </location>
    <ligand>
        <name>Zn(2+)</name>
        <dbReference type="ChEBI" id="CHEBI:29105"/>
    </ligand>
</feature>
<comment type="function">
    <text evidence="7">Catalyzes the tRNA-independent activation of glutamate in presence of ATP and the subsequent transfer of glutamate onto a tRNA(Asp). Glutamate is transferred on the 2-amino-5-(4,5-dihydroxy-2-cyclopenten-1-yl) moiety of the queuosine in the wobble position of the QUC anticodon.</text>
</comment>
<evidence type="ECO:0000256" key="9">
    <source>
        <dbReference type="SAM" id="MobiDB-lite"/>
    </source>
</evidence>
<feature type="binding site" evidence="7">
    <location>
        <begin position="20"/>
        <end position="24"/>
    </location>
    <ligand>
        <name>L-glutamate</name>
        <dbReference type="ChEBI" id="CHEBI:29985"/>
    </ligand>
</feature>
<feature type="binding site" evidence="7">
    <location>
        <position position="137"/>
    </location>
    <ligand>
        <name>Zn(2+)</name>
        <dbReference type="ChEBI" id="CHEBI:29105"/>
    </ligand>
</feature>
<comment type="similarity">
    <text evidence="7">Belongs to the class-I aminoacyl-tRNA synthetase family. GluQ subfamily.</text>
</comment>
<dbReference type="InterPro" id="IPR022380">
    <property type="entry name" value="Glu-Q_tRNA(Asp)_Synthase"/>
</dbReference>